<reference evidence="3 4" key="1">
    <citation type="journal article" date="2009" name="Science">
        <title>Green evolution and dynamic adaptations revealed by genomes of the marine picoeukaryotes Micromonas.</title>
        <authorList>
            <person name="Worden A.Z."/>
            <person name="Lee J.H."/>
            <person name="Mock T."/>
            <person name="Rouze P."/>
            <person name="Simmons M.P."/>
            <person name="Aerts A.L."/>
            <person name="Allen A.E."/>
            <person name="Cuvelier M.L."/>
            <person name="Derelle E."/>
            <person name="Everett M.V."/>
            <person name="Foulon E."/>
            <person name="Grimwood J."/>
            <person name="Gundlach H."/>
            <person name="Henrissat B."/>
            <person name="Napoli C."/>
            <person name="McDonald S.M."/>
            <person name="Parker M.S."/>
            <person name="Rombauts S."/>
            <person name="Salamov A."/>
            <person name="Von Dassow P."/>
            <person name="Badger J.H."/>
            <person name="Coutinho P.M."/>
            <person name="Demir E."/>
            <person name="Dubchak I."/>
            <person name="Gentemann C."/>
            <person name="Eikrem W."/>
            <person name="Gready J.E."/>
            <person name="John U."/>
            <person name="Lanier W."/>
            <person name="Lindquist E.A."/>
            <person name="Lucas S."/>
            <person name="Mayer K.F."/>
            <person name="Moreau H."/>
            <person name="Not F."/>
            <person name="Otillar R."/>
            <person name="Panaud O."/>
            <person name="Pangilinan J."/>
            <person name="Paulsen I."/>
            <person name="Piegu B."/>
            <person name="Poliakov A."/>
            <person name="Robbens S."/>
            <person name="Schmutz J."/>
            <person name="Toulza E."/>
            <person name="Wyss T."/>
            <person name="Zelensky A."/>
            <person name="Zhou K."/>
            <person name="Armbrust E.V."/>
            <person name="Bhattacharya D."/>
            <person name="Goodenough U.W."/>
            <person name="Van de Peer Y."/>
            <person name="Grigoriev I.V."/>
        </authorList>
    </citation>
    <scope>NUCLEOTIDE SEQUENCE [LARGE SCALE GENOMIC DNA]</scope>
    <source>
        <strain evidence="3 4">CCMP1545</strain>
    </source>
</reference>
<dbReference type="PROSITE" id="PS50126">
    <property type="entry name" value="S1"/>
    <property type="match status" value="1"/>
</dbReference>
<dbReference type="GO" id="GO:0003723">
    <property type="term" value="F:RNA binding"/>
    <property type="evidence" value="ECO:0007669"/>
    <property type="project" value="InterPro"/>
</dbReference>
<gene>
    <name evidence="3" type="ORF">MICPUCDRAFT_57167</name>
</gene>
<accession>C1MQ56</accession>
<dbReference type="GeneID" id="9683507"/>
<dbReference type="OrthoDB" id="514964at2759"/>
<evidence type="ECO:0000313" key="3">
    <source>
        <dbReference type="EMBL" id="EEH57650.1"/>
    </source>
</evidence>
<sequence length="758" mass="82553">MFASASPTAAAAAAARPSGSLAGKNSTARGIPKSRVAGGARALVSNPRNAGGGAFERVSGWTTSARATDASAPRHTSYGHRPRDRHVASALSEDGIDDDDVDDADDDEEMSFGDIDRLASAAESKRRAGDTGTDTGVVAANPGKNDLVEFGLTGRPLFVCQSIWWLRLSQLKTYPPNDSEVRDVARRSGLSTSAVERWFNDALDNYHNLSLADKATYDIECQAKLDKLEELTVKLGEKDPGAFIGRDDDPVNTYADWNEDGKLTDDELQRAMDRDPLYIAMNDLPGVMAAEAAAKQLEKDTEEALDDEAIERIPQDGSEEKPYLVNPYTFSKSGTWSTAKKVGPPDEREKSTEWIEDGGWNVLPNDELVSAVDGKSLNFVGVNNDVALRDMWKYDRPFNRESLEEAVEVPSSGLMREAKSYLGDKTRTTLSKLAVGTELQGTVVALELYHGALVDCGCETDGLIKISESDWLEVRDALPIGAEVKVKVSAVHQKFWRYRFPIELQILEPNVGHLIEDDPHPYGAPINIYSGETVPYAFLDAGRSIDLYVQALGSKTQMEAIQELMKNRKESNEHVFAVASVKTKTQKKGKKQRERMQKLLEDSQRQVDKSAALRVPDDEDDDTAPMAVDGGAAAAVDTPFDMRDAGEKTESMIAAEEEEEEAALFMTSDTVNAKPVDPDAVEEGDDDEEIVVVDGPEAEDVRGGLSGITVDDVKPMPGDLDDDDDDIGDDDEDDIDGVPPKSKADDDDADEIVKPSAR</sequence>
<dbReference type="Gene3D" id="2.40.50.140">
    <property type="entry name" value="Nucleic acid-binding proteins"/>
    <property type="match status" value="1"/>
</dbReference>
<dbReference type="GO" id="GO:0000427">
    <property type="term" value="C:plastid-encoded plastid RNA polymerase complex"/>
    <property type="evidence" value="ECO:0007669"/>
    <property type="project" value="InterPro"/>
</dbReference>
<organism evidence="4">
    <name type="scientific">Micromonas pusilla (strain CCMP1545)</name>
    <name type="common">Picoplanktonic green alga</name>
    <dbReference type="NCBI Taxonomy" id="564608"/>
    <lineage>
        <taxon>Eukaryota</taxon>
        <taxon>Viridiplantae</taxon>
        <taxon>Chlorophyta</taxon>
        <taxon>Mamiellophyceae</taxon>
        <taxon>Mamiellales</taxon>
        <taxon>Mamiellaceae</taxon>
        <taxon>Micromonas</taxon>
    </lineage>
</organism>
<dbReference type="InterPro" id="IPR044967">
    <property type="entry name" value="PTAC10"/>
</dbReference>
<dbReference type="InterPro" id="IPR012340">
    <property type="entry name" value="NA-bd_OB-fold"/>
</dbReference>
<feature type="region of interest" description="Disordered" evidence="1">
    <location>
        <begin position="599"/>
        <end position="624"/>
    </location>
</feature>
<dbReference type="EMBL" id="GG663738">
    <property type="protein sequence ID" value="EEH57650.1"/>
    <property type="molecule type" value="Genomic_DNA"/>
</dbReference>
<name>C1MQ56_MICPC</name>
<evidence type="ECO:0000259" key="2">
    <source>
        <dbReference type="PROSITE" id="PS50126"/>
    </source>
</evidence>
<proteinExistence type="predicted"/>
<dbReference type="InterPro" id="IPR003029">
    <property type="entry name" value="S1_domain"/>
</dbReference>
<keyword evidence="4" id="KW-1185">Reference proteome</keyword>
<dbReference type="AlphaFoldDB" id="C1MQ56"/>
<feature type="region of interest" description="Disordered" evidence="1">
    <location>
        <begin position="1"/>
        <end position="115"/>
    </location>
</feature>
<evidence type="ECO:0000256" key="1">
    <source>
        <dbReference type="SAM" id="MobiDB-lite"/>
    </source>
</evidence>
<feature type="compositionally biased region" description="Acidic residues" evidence="1">
    <location>
        <begin position="719"/>
        <end position="736"/>
    </location>
</feature>
<dbReference type="Proteomes" id="UP000001876">
    <property type="component" value="Unassembled WGS sequence"/>
</dbReference>
<feature type="compositionally biased region" description="Acidic residues" evidence="1">
    <location>
        <begin position="94"/>
        <end position="111"/>
    </location>
</feature>
<dbReference type="PANTHER" id="PTHR36371">
    <property type="entry name" value="PROTEIN PLASTID TRANSCRIPTIONALLY ACTIVE 10"/>
    <property type="match status" value="1"/>
</dbReference>
<protein>
    <submittedName>
        <fullName evidence="3">Predicted protein</fullName>
    </submittedName>
</protein>
<dbReference type="STRING" id="564608.C1MQ56"/>
<dbReference type="RefSeq" id="XP_003057699.1">
    <property type="nucleotide sequence ID" value="XM_003057653.1"/>
</dbReference>
<feature type="compositionally biased region" description="Low complexity" evidence="1">
    <location>
        <begin position="1"/>
        <end position="22"/>
    </location>
</feature>
<feature type="compositionally biased region" description="Basic and acidic residues" evidence="1">
    <location>
        <begin position="599"/>
        <end position="608"/>
    </location>
</feature>
<evidence type="ECO:0000313" key="4">
    <source>
        <dbReference type="Proteomes" id="UP000001876"/>
    </source>
</evidence>
<feature type="domain" description="S1 motif" evidence="2">
    <location>
        <begin position="436"/>
        <end position="505"/>
    </location>
</feature>
<dbReference type="KEGG" id="mpp:MICPUCDRAFT_57167"/>
<dbReference type="PANTHER" id="PTHR36371:SF1">
    <property type="entry name" value="PROTEIN PLASTID TRANSCRIPTIONALLY ACTIVE 10"/>
    <property type="match status" value="1"/>
</dbReference>
<feature type="region of interest" description="Disordered" evidence="1">
    <location>
        <begin position="696"/>
        <end position="758"/>
    </location>
</feature>
<dbReference type="eggNOG" id="ENOG502QPXQ">
    <property type="taxonomic scope" value="Eukaryota"/>
</dbReference>
<dbReference type="SUPFAM" id="SSF50249">
    <property type="entry name" value="Nucleic acid-binding proteins"/>
    <property type="match status" value="1"/>
</dbReference>
<dbReference type="GO" id="GO:0009507">
    <property type="term" value="C:chloroplast"/>
    <property type="evidence" value="ECO:0007669"/>
    <property type="project" value="TreeGrafter"/>
</dbReference>